<dbReference type="AlphaFoldDB" id="A0A0A9HPU3"/>
<protein>
    <submittedName>
        <fullName evidence="1">Uncharacterized protein</fullName>
    </submittedName>
</protein>
<reference evidence="1" key="1">
    <citation type="submission" date="2014-09" db="EMBL/GenBank/DDBJ databases">
        <authorList>
            <person name="Magalhaes I.L.F."/>
            <person name="Oliveira U."/>
            <person name="Santos F.R."/>
            <person name="Vidigal T.H.D.A."/>
            <person name="Brescovit A.D."/>
            <person name="Santos A.J."/>
        </authorList>
    </citation>
    <scope>NUCLEOTIDE SEQUENCE</scope>
    <source>
        <tissue evidence="1">Shoot tissue taken approximately 20 cm above the soil surface</tissue>
    </source>
</reference>
<organism evidence="1">
    <name type="scientific">Arundo donax</name>
    <name type="common">Giant reed</name>
    <name type="synonym">Donax arundinaceus</name>
    <dbReference type="NCBI Taxonomy" id="35708"/>
    <lineage>
        <taxon>Eukaryota</taxon>
        <taxon>Viridiplantae</taxon>
        <taxon>Streptophyta</taxon>
        <taxon>Embryophyta</taxon>
        <taxon>Tracheophyta</taxon>
        <taxon>Spermatophyta</taxon>
        <taxon>Magnoliopsida</taxon>
        <taxon>Liliopsida</taxon>
        <taxon>Poales</taxon>
        <taxon>Poaceae</taxon>
        <taxon>PACMAD clade</taxon>
        <taxon>Arundinoideae</taxon>
        <taxon>Arundineae</taxon>
        <taxon>Arundo</taxon>
    </lineage>
</organism>
<evidence type="ECO:0000313" key="1">
    <source>
        <dbReference type="EMBL" id="JAE37869.1"/>
    </source>
</evidence>
<proteinExistence type="predicted"/>
<accession>A0A0A9HPU3</accession>
<name>A0A0A9HPU3_ARUDO</name>
<sequence>MICKDCEGYRNPAKRGEKRCVSVVTEQYRANGGEKIRLVGV</sequence>
<dbReference type="EMBL" id="GBRH01160027">
    <property type="protein sequence ID" value="JAE37869.1"/>
    <property type="molecule type" value="Transcribed_RNA"/>
</dbReference>
<reference evidence="1" key="2">
    <citation type="journal article" date="2015" name="Data Brief">
        <title>Shoot transcriptome of the giant reed, Arundo donax.</title>
        <authorList>
            <person name="Barrero R.A."/>
            <person name="Guerrero F.D."/>
            <person name="Moolhuijzen P."/>
            <person name="Goolsby J.A."/>
            <person name="Tidwell J."/>
            <person name="Bellgard S.E."/>
            <person name="Bellgard M.I."/>
        </authorList>
    </citation>
    <scope>NUCLEOTIDE SEQUENCE</scope>
    <source>
        <tissue evidence="1">Shoot tissue taken approximately 20 cm above the soil surface</tissue>
    </source>
</reference>